<evidence type="ECO:0000259" key="5">
    <source>
        <dbReference type="PROSITE" id="PS50893"/>
    </source>
</evidence>
<dbReference type="Proteomes" id="UP000596248">
    <property type="component" value="Chromosome"/>
</dbReference>
<protein>
    <submittedName>
        <fullName evidence="6">ABC transporter ATP-binding protein</fullName>
    </submittedName>
</protein>
<keyword evidence="2" id="KW-0813">Transport</keyword>
<sequence>MEKLVSVEGVCKSYGKRANGVSALQDVTFHILAGECVGVVGESGSGKSTLSRIVLGLEKPDQGKVFCMGTSLFEKEGCAMRELRQHIQVVFQDPTSSLNQRIPIWRSVLEPLDNFPLVVPPILADVRHSRRETAQKLLEIVGLEEQHLDRYPHELSGGQRQRVAIARGISLGPRLLICDEPTSSLDVYMQAQILRLLQELKEKLGMSYLFISHDLAAVRMLSDRMMIIQNGRIVDQFESRDLYSPQRHPYTQQLIAVVS</sequence>
<dbReference type="InterPro" id="IPR050319">
    <property type="entry name" value="ABC_transp_ATP-bind"/>
</dbReference>
<organism evidence="6 7">
    <name type="scientific">Brevibacillus choshinensis</name>
    <dbReference type="NCBI Taxonomy" id="54911"/>
    <lineage>
        <taxon>Bacteria</taxon>
        <taxon>Bacillati</taxon>
        <taxon>Bacillota</taxon>
        <taxon>Bacilli</taxon>
        <taxon>Bacillales</taxon>
        <taxon>Paenibacillaceae</taxon>
        <taxon>Brevibacillus</taxon>
    </lineage>
</organism>
<dbReference type="InterPro" id="IPR017871">
    <property type="entry name" value="ABC_transporter-like_CS"/>
</dbReference>
<dbReference type="InterPro" id="IPR003439">
    <property type="entry name" value="ABC_transporter-like_ATP-bd"/>
</dbReference>
<accession>A0ABX7FTA3</accession>
<keyword evidence="3" id="KW-0547">Nucleotide-binding</keyword>
<evidence type="ECO:0000256" key="3">
    <source>
        <dbReference type="ARBA" id="ARBA00022741"/>
    </source>
</evidence>
<evidence type="ECO:0000256" key="4">
    <source>
        <dbReference type="ARBA" id="ARBA00022840"/>
    </source>
</evidence>
<evidence type="ECO:0000256" key="1">
    <source>
        <dbReference type="ARBA" id="ARBA00005417"/>
    </source>
</evidence>
<dbReference type="GO" id="GO:0005524">
    <property type="term" value="F:ATP binding"/>
    <property type="evidence" value="ECO:0007669"/>
    <property type="project" value="UniProtKB-KW"/>
</dbReference>
<dbReference type="RefSeq" id="WP_203356459.1">
    <property type="nucleotide sequence ID" value="NZ_CP069127.1"/>
</dbReference>
<dbReference type="SMART" id="SM00382">
    <property type="entry name" value="AAA"/>
    <property type="match status" value="1"/>
</dbReference>
<dbReference type="Pfam" id="PF00005">
    <property type="entry name" value="ABC_tran"/>
    <property type="match status" value="1"/>
</dbReference>
<dbReference type="InterPro" id="IPR003593">
    <property type="entry name" value="AAA+_ATPase"/>
</dbReference>
<dbReference type="CDD" id="cd03257">
    <property type="entry name" value="ABC_NikE_OppD_transporters"/>
    <property type="match status" value="1"/>
</dbReference>
<evidence type="ECO:0000313" key="7">
    <source>
        <dbReference type="Proteomes" id="UP000596248"/>
    </source>
</evidence>
<proteinExistence type="inferred from homology"/>
<comment type="similarity">
    <text evidence="1">Belongs to the ABC transporter superfamily.</text>
</comment>
<dbReference type="EMBL" id="CP069127">
    <property type="protein sequence ID" value="QRG69468.1"/>
    <property type="molecule type" value="Genomic_DNA"/>
</dbReference>
<keyword evidence="4 6" id="KW-0067">ATP-binding</keyword>
<evidence type="ECO:0000256" key="2">
    <source>
        <dbReference type="ARBA" id="ARBA00022448"/>
    </source>
</evidence>
<dbReference type="SUPFAM" id="SSF52540">
    <property type="entry name" value="P-loop containing nucleoside triphosphate hydrolases"/>
    <property type="match status" value="1"/>
</dbReference>
<keyword evidence="7" id="KW-1185">Reference proteome</keyword>
<gene>
    <name evidence="6" type="ORF">JNE38_10255</name>
</gene>
<dbReference type="PANTHER" id="PTHR43776:SF7">
    <property type="entry name" value="D,D-DIPEPTIDE TRANSPORT ATP-BINDING PROTEIN DDPF-RELATED"/>
    <property type="match status" value="1"/>
</dbReference>
<dbReference type="PROSITE" id="PS50893">
    <property type="entry name" value="ABC_TRANSPORTER_2"/>
    <property type="match status" value="1"/>
</dbReference>
<feature type="domain" description="ABC transporter" evidence="5">
    <location>
        <begin position="5"/>
        <end position="255"/>
    </location>
</feature>
<name>A0ABX7FTA3_BRECH</name>
<evidence type="ECO:0000313" key="6">
    <source>
        <dbReference type="EMBL" id="QRG69468.1"/>
    </source>
</evidence>
<dbReference type="PANTHER" id="PTHR43776">
    <property type="entry name" value="TRANSPORT ATP-BINDING PROTEIN"/>
    <property type="match status" value="1"/>
</dbReference>
<dbReference type="InterPro" id="IPR027417">
    <property type="entry name" value="P-loop_NTPase"/>
</dbReference>
<dbReference type="PROSITE" id="PS00211">
    <property type="entry name" value="ABC_TRANSPORTER_1"/>
    <property type="match status" value="1"/>
</dbReference>
<dbReference type="Gene3D" id="3.40.50.300">
    <property type="entry name" value="P-loop containing nucleotide triphosphate hydrolases"/>
    <property type="match status" value="1"/>
</dbReference>
<reference evidence="6 7" key="1">
    <citation type="submission" date="2021-01" db="EMBL/GenBank/DDBJ databases">
        <title>Identification of strong promoters based on the transcriptome of Brevibacillus choshinensis.</title>
        <authorList>
            <person name="Yao D."/>
            <person name="Zhang K."/>
            <person name="Wu J."/>
        </authorList>
    </citation>
    <scope>NUCLEOTIDE SEQUENCE [LARGE SCALE GENOMIC DNA]</scope>
    <source>
        <strain evidence="6 7">HPD31-SP3</strain>
    </source>
</reference>